<dbReference type="InterPro" id="IPR013604">
    <property type="entry name" value="7TM_chemorcpt"/>
</dbReference>
<dbReference type="GO" id="GO:0043025">
    <property type="term" value="C:neuronal cell body"/>
    <property type="evidence" value="ECO:0007669"/>
    <property type="project" value="TreeGrafter"/>
</dbReference>
<evidence type="ECO:0000313" key="9">
    <source>
        <dbReference type="EnsemblMetazoa" id="ACON009805-PG"/>
    </source>
</evidence>
<keyword evidence="7 8" id="KW-0807">Transducer</keyword>
<proteinExistence type="inferred from homology"/>
<feature type="transmembrane region" description="Helical" evidence="8">
    <location>
        <begin position="244"/>
        <end position="264"/>
    </location>
</feature>
<keyword evidence="6 8" id="KW-0675">Receptor</keyword>
<dbReference type="PANTHER" id="PTHR21143">
    <property type="entry name" value="INVERTEBRATE GUSTATORY RECEPTOR"/>
    <property type="match status" value="1"/>
</dbReference>
<evidence type="ECO:0000256" key="4">
    <source>
        <dbReference type="ARBA" id="ARBA00022989"/>
    </source>
</evidence>
<evidence type="ECO:0000256" key="3">
    <source>
        <dbReference type="ARBA" id="ARBA00022692"/>
    </source>
</evidence>
<dbReference type="GO" id="GO:0050909">
    <property type="term" value="P:sensory perception of taste"/>
    <property type="evidence" value="ECO:0007669"/>
    <property type="project" value="InterPro"/>
</dbReference>
<dbReference type="GO" id="GO:0030424">
    <property type="term" value="C:axon"/>
    <property type="evidence" value="ECO:0007669"/>
    <property type="project" value="TreeGrafter"/>
</dbReference>
<comment type="function">
    <text evidence="8">Gustatory receptor which mediates acceptance or avoidance behavior, depending on its substrates.</text>
</comment>
<comment type="caution">
    <text evidence="8">Lacks conserved residue(s) required for the propagation of feature annotation.</text>
</comment>
<dbReference type="Proteomes" id="UP001105220">
    <property type="component" value="Unplaced"/>
</dbReference>
<accession>A0A6E8W0Y5</accession>
<organism evidence="9 10">
    <name type="scientific">Anopheles coluzzii</name>
    <name type="common">African malaria mosquito</name>
    <dbReference type="NCBI Taxonomy" id="1518534"/>
    <lineage>
        <taxon>Eukaryota</taxon>
        <taxon>Metazoa</taxon>
        <taxon>Ecdysozoa</taxon>
        <taxon>Arthropoda</taxon>
        <taxon>Hexapoda</taxon>
        <taxon>Insecta</taxon>
        <taxon>Pterygota</taxon>
        <taxon>Neoptera</taxon>
        <taxon>Endopterygota</taxon>
        <taxon>Diptera</taxon>
        <taxon>Nematocera</taxon>
        <taxon>Culicoidea</taxon>
        <taxon>Culicidae</taxon>
        <taxon>Anophelinae</taxon>
        <taxon>Anopheles</taxon>
    </lineage>
</organism>
<feature type="transmembrane region" description="Helical" evidence="8">
    <location>
        <begin position="179"/>
        <end position="199"/>
    </location>
</feature>
<keyword evidence="10" id="KW-1185">Reference proteome</keyword>
<feature type="transmembrane region" description="Helical" evidence="8">
    <location>
        <begin position="362"/>
        <end position="380"/>
    </location>
</feature>
<dbReference type="EnsemblMetazoa" id="ACON009805-RG">
    <property type="protein sequence ID" value="ACON009805-PG"/>
    <property type="gene ID" value="ACON009805"/>
</dbReference>
<reference evidence="9" key="2">
    <citation type="submission" date="2020-05" db="UniProtKB">
        <authorList>
            <consortium name="EnsemblMetazoa"/>
        </authorList>
    </citation>
    <scope>IDENTIFICATION</scope>
    <source>
        <strain evidence="9">Ngousso</strain>
    </source>
</reference>
<dbReference type="GO" id="GO:0007635">
    <property type="term" value="P:chemosensory behavior"/>
    <property type="evidence" value="ECO:0007669"/>
    <property type="project" value="TreeGrafter"/>
</dbReference>
<dbReference type="GO" id="GO:0005886">
    <property type="term" value="C:plasma membrane"/>
    <property type="evidence" value="ECO:0007669"/>
    <property type="project" value="UniProtKB-SubCell"/>
</dbReference>
<evidence type="ECO:0000256" key="1">
    <source>
        <dbReference type="ARBA" id="ARBA00004651"/>
    </source>
</evidence>
<dbReference type="VEuPathDB" id="VectorBase:ACON009805"/>
<evidence type="ECO:0000313" key="10">
    <source>
        <dbReference type="Proteomes" id="UP001105220"/>
    </source>
</evidence>
<keyword evidence="4 8" id="KW-1133">Transmembrane helix</keyword>
<dbReference type="PANTHER" id="PTHR21143:SF134">
    <property type="entry name" value="GUSTATORY RECEPTOR"/>
    <property type="match status" value="1"/>
</dbReference>
<evidence type="ECO:0000256" key="2">
    <source>
        <dbReference type="ARBA" id="ARBA00022475"/>
    </source>
</evidence>
<comment type="similarity">
    <text evidence="8">Belongs to the insect chemoreceptor superfamily. Gustatory receptor (GR) family.</text>
</comment>
<keyword evidence="2 8" id="KW-1003">Cell membrane</keyword>
<dbReference type="GO" id="GO:0007165">
    <property type="term" value="P:signal transduction"/>
    <property type="evidence" value="ECO:0007669"/>
    <property type="project" value="UniProtKB-KW"/>
</dbReference>
<evidence type="ECO:0000256" key="7">
    <source>
        <dbReference type="ARBA" id="ARBA00023224"/>
    </source>
</evidence>
<dbReference type="Pfam" id="PF08395">
    <property type="entry name" value="7tm_7"/>
    <property type="match status" value="1"/>
</dbReference>
<dbReference type="GO" id="GO:0008049">
    <property type="term" value="P:male courtship behavior"/>
    <property type="evidence" value="ECO:0007669"/>
    <property type="project" value="TreeGrafter"/>
</dbReference>
<dbReference type="GO" id="GO:0030425">
    <property type="term" value="C:dendrite"/>
    <property type="evidence" value="ECO:0007669"/>
    <property type="project" value="TreeGrafter"/>
</dbReference>
<keyword evidence="5 8" id="KW-0472">Membrane</keyword>
<feature type="transmembrane region" description="Helical" evidence="8">
    <location>
        <begin position="41"/>
        <end position="61"/>
    </location>
</feature>
<keyword evidence="3 8" id="KW-0812">Transmembrane</keyword>
<feature type="transmembrane region" description="Helical" evidence="8">
    <location>
        <begin position="137"/>
        <end position="159"/>
    </location>
</feature>
<evidence type="ECO:0000256" key="6">
    <source>
        <dbReference type="ARBA" id="ARBA00023170"/>
    </source>
</evidence>
<comment type="subcellular location">
    <subcellularLocation>
        <location evidence="1 8">Cell membrane</location>
        <topology evidence="1 8">Multi-pass membrane protein</topology>
    </subcellularLocation>
</comment>
<reference key="1">
    <citation type="journal article" date="2019" name="Genes (Basel)">
        <title>A High-Quality De novo Genome Assembly from a Single Mosquito Using PacBio Sequencing.</title>
        <authorList>
            <person name="Kingan S.B."/>
            <person name="Heaton H."/>
            <person name="Cudini J."/>
            <person name="Lambert C.C."/>
            <person name="Baybayan P."/>
            <person name="Galvin B.D."/>
            <person name="Durbin R."/>
            <person name="Korlach J."/>
            <person name="Lawniczak M.K.N."/>
        </authorList>
    </citation>
    <scope>NUCLEOTIDE SEQUENCE [LARGE SCALE GENOMIC DNA]</scope>
    <source>
        <strain>Mali-NIH</strain>
    </source>
</reference>
<sequence length="405" mass="47225">MAASSFAELIRPMINTACTLGISYVKHCPSTSDRFVVPKSLTIKFGFWIVTLLAIGCYSLIRTKQDVLERSQKESYFDYVLFFVSNMMLVLTVLQMVYYGYTRKHVQLELLNSTIDIERELTVLLKRKINYGVIARFTKWLTIWTIFFYVIIMHTLYVFDHLRYNTFILMYIETLLLLYANNCIEFTIIICCTTQMTLCRYLKDLMNALETKKLPLASELYMYFKLIDRITVLINFHLSQIYGSFVVFHCMYVLFESASIWFSFLSASSSMQFQIVNEESNLMLVSYILWFLSDSKNVLLVAISSSLLQQKVEETALCTRHFDDYRLQNTRAAKQIQKFLLKNLHQKKKFSACGFFDIDNTVIYMVFSSIVTYLVILIQFKQLETDLTQAGDGYNVTSNVSTVQP</sequence>
<evidence type="ECO:0000256" key="8">
    <source>
        <dbReference type="RuleBase" id="RU363108"/>
    </source>
</evidence>
<feature type="transmembrane region" description="Helical" evidence="8">
    <location>
        <begin position="81"/>
        <end position="101"/>
    </location>
</feature>
<dbReference type="AlphaFoldDB" id="A0A6E8W0Y5"/>
<evidence type="ECO:0000256" key="5">
    <source>
        <dbReference type="ARBA" id="ARBA00023136"/>
    </source>
</evidence>
<protein>
    <recommendedName>
        <fullName evidence="8">Gustatory receptor</fullName>
    </recommendedName>
</protein>
<name>A0A6E8W0Y5_ANOCL</name>